<accession>A0A9X2VGB7</accession>
<protein>
    <submittedName>
        <fullName evidence="1">Uncharacterized protein</fullName>
    </submittedName>
</protein>
<dbReference type="EMBL" id="JANYMP010000002">
    <property type="protein sequence ID" value="MCS7476118.1"/>
    <property type="molecule type" value="Genomic_DNA"/>
</dbReference>
<gene>
    <name evidence="1" type="ORF">NZH93_04560</name>
</gene>
<organism evidence="1 2">
    <name type="scientific">Umezawaea endophytica</name>
    <dbReference type="NCBI Taxonomy" id="1654476"/>
    <lineage>
        <taxon>Bacteria</taxon>
        <taxon>Bacillati</taxon>
        <taxon>Actinomycetota</taxon>
        <taxon>Actinomycetes</taxon>
        <taxon>Pseudonocardiales</taxon>
        <taxon>Pseudonocardiaceae</taxon>
        <taxon>Umezawaea</taxon>
    </lineage>
</organism>
<proteinExistence type="predicted"/>
<sequence>MPSFRGISTPLENALLVQCAPAQALRAAELADRAGGGLVISGSTAAAQASALRRQGAAFPILCDAQRYTGRKRAFADADFSPQWLAVQRALGGPVLTDSGYVAKRDITGLRSILRRTLPLGDAVFATLPLHADWLKDQQDREVLLHEVSFARVPIALALEHAADPLGVQQVLRGLLDLLATDVPVLLLRSDVSAIGALCHGAHAAAIGTTTALRHVYPLPKPGAGGGGRRAGVAVFVPHCLSYLGADKVAGAVQRTPDMSHLWACDCTACGGRPMDHFATTTDEPTRTDTAFRHSIDRLHELRDELLAPHLTDTDRRLAWHERCTAASTHHAEIATELFGWRPPPFLTAWRKAWQPVPTPRPR</sequence>
<name>A0A9X2VGB7_9PSEU</name>
<evidence type="ECO:0000313" key="1">
    <source>
        <dbReference type="EMBL" id="MCS7476118.1"/>
    </source>
</evidence>
<dbReference type="AlphaFoldDB" id="A0A9X2VGB7"/>
<comment type="caution">
    <text evidence="1">The sequence shown here is derived from an EMBL/GenBank/DDBJ whole genome shotgun (WGS) entry which is preliminary data.</text>
</comment>
<dbReference type="RefSeq" id="WP_259621633.1">
    <property type="nucleotide sequence ID" value="NZ_JANYMP010000002.1"/>
</dbReference>
<evidence type="ECO:0000313" key="2">
    <source>
        <dbReference type="Proteomes" id="UP001141259"/>
    </source>
</evidence>
<dbReference type="Proteomes" id="UP001141259">
    <property type="component" value="Unassembled WGS sequence"/>
</dbReference>
<keyword evidence="2" id="KW-1185">Reference proteome</keyword>
<reference evidence="1" key="1">
    <citation type="submission" date="2022-08" db="EMBL/GenBank/DDBJ databases">
        <authorList>
            <person name="Tistechok S."/>
            <person name="Samborskyy M."/>
            <person name="Roman I."/>
        </authorList>
    </citation>
    <scope>NUCLEOTIDE SEQUENCE</scope>
    <source>
        <strain evidence="1">DSM 103496</strain>
    </source>
</reference>